<evidence type="ECO:0008006" key="4">
    <source>
        <dbReference type="Google" id="ProtNLM"/>
    </source>
</evidence>
<feature type="signal peptide" evidence="1">
    <location>
        <begin position="1"/>
        <end position="21"/>
    </location>
</feature>
<dbReference type="AlphaFoldDB" id="A0A9D1CPZ8"/>
<reference evidence="2" key="2">
    <citation type="journal article" date="2021" name="PeerJ">
        <title>Extensive microbial diversity within the chicken gut microbiome revealed by metagenomics and culture.</title>
        <authorList>
            <person name="Gilroy R."/>
            <person name="Ravi A."/>
            <person name="Getino M."/>
            <person name="Pursley I."/>
            <person name="Horton D.L."/>
            <person name="Alikhan N.F."/>
            <person name="Baker D."/>
            <person name="Gharbi K."/>
            <person name="Hall N."/>
            <person name="Watson M."/>
            <person name="Adriaenssens E.M."/>
            <person name="Foster-Nyarko E."/>
            <person name="Jarju S."/>
            <person name="Secka A."/>
            <person name="Antonio M."/>
            <person name="Oren A."/>
            <person name="Chaudhuri R.R."/>
            <person name="La Ragione R."/>
            <person name="Hildebrand F."/>
            <person name="Pallen M.J."/>
        </authorList>
    </citation>
    <scope>NUCLEOTIDE SEQUENCE</scope>
    <source>
        <strain evidence="2">ChiSxjej2B14-6234</strain>
    </source>
</reference>
<dbReference type="EMBL" id="DVFJ01000001">
    <property type="protein sequence ID" value="HIQ70593.1"/>
    <property type="molecule type" value="Genomic_DNA"/>
</dbReference>
<evidence type="ECO:0000313" key="2">
    <source>
        <dbReference type="EMBL" id="HIQ70593.1"/>
    </source>
</evidence>
<sequence length="171" mass="17738">MKKVLSLLLVVCMMIPVFALAEEASAVVIGQTQYAAHGTKCFAVLTVAMEGDTIVAAHIDEYQFMSAETSVGVPNSDADFGTNFPEGMVLASKRVNNEAYSANMAGAGSTVALADNYAAIEAFVTGKTVADLEAEIEGKTAEDMVDAVSGCTLVDTLGYVQGLIEAAKAAQ</sequence>
<keyword evidence="1" id="KW-0732">Signal</keyword>
<accession>A0A9D1CPZ8</accession>
<dbReference type="Proteomes" id="UP000886887">
    <property type="component" value="Unassembled WGS sequence"/>
</dbReference>
<gene>
    <name evidence="2" type="ORF">IAB73_00025</name>
</gene>
<evidence type="ECO:0000256" key="1">
    <source>
        <dbReference type="SAM" id="SignalP"/>
    </source>
</evidence>
<organism evidence="2 3">
    <name type="scientific">Candidatus Onthenecus intestinigallinarum</name>
    <dbReference type="NCBI Taxonomy" id="2840875"/>
    <lineage>
        <taxon>Bacteria</taxon>
        <taxon>Bacillati</taxon>
        <taxon>Bacillota</taxon>
        <taxon>Clostridia</taxon>
        <taxon>Eubacteriales</taxon>
        <taxon>Candidatus Onthenecus</taxon>
    </lineage>
</organism>
<name>A0A9D1CPZ8_9FIRM</name>
<protein>
    <recommendedName>
        <fullName evidence="4">FMN-binding domain-containing protein</fullName>
    </recommendedName>
</protein>
<evidence type="ECO:0000313" key="3">
    <source>
        <dbReference type="Proteomes" id="UP000886887"/>
    </source>
</evidence>
<reference evidence="2" key="1">
    <citation type="submission" date="2020-10" db="EMBL/GenBank/DDBJ databases">
        <authorList>
            <person name="Gilroy R."/>
        </authorList>
    </citation>
    <scope>NUCLEOTIDE SEQUENCE</scope>
    <source>
        <strain evidence="2">ChiSxjej2B14-6234</strain>
    </source>
</reference>
<proteinExistence type="predicted"/>
<feature type="chain" id="PRO_5039549291" description="FMN-binding domain-containing protein" evidence="1">
    <location>
        <begin position="22"/>
        <end position="171"/>
    </location>
</feature>
<comment type="caution">
    <text evidence="2">The sequence shown here is derived from an EMBL/GenBank/DDBJ whole genome shotgun (WGS) entry which is preliminary data.</text>
</comment>
<dbReference type="Gene3D" id="3.90.1010.20">
    <property type="match status" value="1"/>
</dbReference>